<dbReference type="KEGG" id="otk:C6570_16150"/>
<reference evidence="1 2" key="1">
    <citation type="submission" date="2018-03" db="EMBL/GenBank/DDBJ databases">
        <title>Genome sequencing of Ottowia sp.</title>
        <authorList>
            <person name="Kim S.-J."/>
            <person name="Heo J."/>
            <person name="Kwon S.-W."/>
        </authorList>
    </citation>
    <scope>NUCLEOTIDE SEQUENCE [LARGE SCALE GENOMIC DNA]</scope>
    <source>
        <strain evidence="1 2">KADR8-3</strain>
    </source>
</reference>
<gene>
    <name evidence="1" type="ORF">C6570_16150</name>
</gene>
<proteinExistence type="predicted"/>
<organism evidence="1 2">
    <name type="scientific">Ottowia oryzae</name>
    <dbReference type="NCBI Taxonomy" id="2109914"/>
    <lineage>
        <taxon>Bacteria</taxon>
        <taxon>Pseudomonadati</taxon>
        <taxon>Pseudomonadota</taxon>
        <taxon>Betaproteobacteria</taxon>
        <taxon>Burkholderiales</taxon>
        <taxon>Comamonadaceae</taxon>
        <taxon>Ottowia</taxon>
    </lineage>
</organism>
<evidence type="ECO:0000313" key="2">
    <source>
        <dbReference type="Proteomes" id="UP000239709"/>
    </source>
</evidence>
<keyword evidence="2" id="KW-1185">Reference proteome</keyword>
<sequence length="59" mass="6683">MIIYFSAKVFINLSETAPMLALRHPHTGFCTKLSTEMVHDFGLGPRFRPHWLAAPACPR</sequence>
<name>A0A2S0MI59_9BURK</name>
<evidence type="ECO:0000313" key="1">
    <source>
        <dbReference type="EMBL" id="AVO35584.1"/>
    </source>
</evidence>
<dbReference type="AlphaFoldDB" id="A0A2S0MI59"/>
<accession>A0A2S0MI59</accession>
<dbReference type="EMBL" id="CP027666">
    <property type="protein sequence ID" value="AVO35584.1"/>
    <property type="molecule type" value="Genomic_DNA"/>
</dbReference>
<dbReference type="Proteomes" id="UP000239709">
    <property type="component" value="Chromosome"/>
</dbReference>
<protein>
    <submittedName>
        <fullName evidence="1">Uncharacterized protein</fullName>
    </submittedName>
</protein>